<protein>
    <recommendedName>
        <fullName evidence="4">receptor protein-tyrosine kinase</fullName>
        <ecNumber evidence="4">2.7.10.1</ecNumber>
    </recommendedName>
</protein>
<dbReference type="PROSITE" id="PS00107">
    <property type="entry name" value="PROTEIN_KINASE_ATP"/>
    <property type="match status" value="1"/>
</dbReference>
<evidence type="ECO:0000313" key="30">
    <source>
        <dbReference type="Ensembl" id="ENSPSTP00000001371.1"/>
    </source>
</evidence>
<keyword evidence="14" id="KW-0829">Tyrosine-protein kinase</keyword>
<dbReference type="InterPro" id="IPR013783">
    <property type="entry name" value="Ig-like_fold"/>
</dbReference>
<dbReference type="AlphaFoldDB" id="A0A8C9EKJ7"/>
<dbReference type="PRINTS" id="PR00109">
    <property type="entry name" value="TYRKINASE"/>
</dbReference>
<dbReference type="Gene3D" id="1.10.510.10">
    <property type="entry name" value="Transferase(Phosphotransferase) domain 1"/>
    <property type="match status" value="1"/>
</dbReference>
<dbReference type="GO" id="GO:0005886">
    <property type="term" value="C:plasma membrane"/>
    <property type="evidence" value="ECO:0007669"/>
    <property type="project" value="UniProtKB-SubCell"/>
</dbReference>
<name>A0A8C9EKJ7_PAVCR</name>
<evidence type="ECO:0000256" key="8">
    <source>
        <dbReference type="ARBA" id="ARBA00022737"/>
    </source>
</evidence>
<evidence type="ECO:0000256" key="3">
    <source>
        <dbReference type="ARBA" id="ARBA00004555"/>
    </source>
</evidence>
<keyword evidence="8" id="KW-0677">Repeat</keyword>
<keyword evidence="19" id="KW-0393">Immunoglobulin domain</keyword>
<feature type="compositionally biased region" description="Polar residues" evidence="26">
    <location>
        <begin position="1002"/>
        <end position="1020"/>
    </location>
</feature>
<dbReference type="Pfam" id="PF07714">
    <property type="entry name" value="PK_Tyr_Ser-Thr"/>
    <property type="match status" value="1"/>
</dbReference>
<feature type="domain" description="Protein kinase" evidence="28">
    <location>
        <begin position="602"/>
        <end position="917"/>
    </location>
</feature>
<evidence type="ECO:0000256" key="2">
    <source>
        <dbReference type="ARBA" id="ARBA00004251"/>
    </source>
</evidence>
<evidence type="ECO:0000256" key="19">
    <source>
        <dbReference type="ARBA" id="ARBA00023319"/>
    </source>
</evidence>
<dbReference type="GO" id="GO:0043235">
    <property type="term" value="C:receptor complex"/>
    <property type="evidence" value="ECO:0007669"/>
    <property type="project" value="TreeGrafter"/>
</dbReference>
<dbReference type="SMART" id="SM00219">
    <property type="entry name" value="TyrKc"/>
    <property type="match status" value="1"/>
</dbReference>
<evidence type="ECO:0000256" key="9">
    <source>
        <dbReference type="ARBA" id="ARBA00022741"/>
    </source>
</evidence>
<feature type="binding site" evidence="22">
    <location>
        <position position="785"/>
    </location>
    <ligand>
        <name>ATP</name>
        <dbReference type="ChEBI" id="CHEBI:30616"/>
    </ligand>
</feature>
<accession>A0A8C9EKJ7</accession>
<evidence type="ECO:0000256" key="1">
    <source>
        <dbReference type="ARBA" id="ARBA00004138"/>
    </source>
</evidence>
<keyword evidence="16" id="KW-0675">Receptor</keyword>
<dbReference type="GO" id="GO:0005929">
    <property type="term" value="C:cilium"/>
    <property type="evidence" value="ECO:0007669"/>
    <property type="project" value="UniProtKB-SubCell"/>
</dbReference>
<evidence type="ECO:0000256" key="7">
    <source>
        <dbReference type="ARBA" id="ARBA00022729"/>
    </source>
</evidence>
<dbReference type="InterPro" id="IPR020635">
    <property type="entry name" value="Tyr_kinase_cat_dom"/>
</dbReference>
<evidence type="ECO:0000256" key="15">
    <source>
        <dbReference type="ARBA" id="ARBA00023157"/>
    </source>
</evidence>
<keyword evidence="6 27" id="KW-0812">Transmembrane</keyword>
<feature type="binding site" evidence="23">
    <location>
        <position position="786"/>
    </location>
    <ligand>
        <name>Mg(2+)</name>
        <dbReference type="ChEBI" id="CHEBI:18420"/>
    </ligand>
</feature>
<dbReference type="SUPFAM" id="SSF48726">
    <property type="entry name" value="Immunoglobulin"/>
    <property type="match status" value="4"/>
</dbReference>
<evidence type="ECO:0000256" key="5">
    <source>
        <dbReference type="ARBA" id="ARBA00022553"/>
    </source>
</evidence>
<keyword evidence="13 27" id="KW-0472">Membrane</keyword>
<evidence type="ECO:0000313" key="31">
    <source>
        <dbReference type="Proteomes" id="UP000694428"/>
    </source>
</evidence>
<evidence type="ECO:0000256" key="11">
    <source>
        <dbReference type="ARBA" id="ARBA00022989"/>
    </source>
</evidence>
<dbReference type="Proteomes" id="UP000694428">
    <property type="component" value="Unplaced"/>
</dbReference>
<keyword evidence="7" id="KW-0732">Signal</keyword>
<proteinExistence type="predicted"/>
<dbReference type="SMART" id="SM00408">
    <property type="entry name" value="IGc2"/>
    <property type="match status" value="3"/>
</dbReference>
<feature type="site" description="Important for interaction with phosphotyrosine-binding proteins" evidence="24">
    <location>
        <position position="925"/>
    </location>
</feature>
<dbReference type="InterPro" id="IPR017441">
    <property type="entry name" value="Protein_kinase_ATP_BS"/>
</dbReference>
<dbReference type="SUPFAM" id="SSF56112">
    <property type="entry name" value="Protein kinase-like (PK-like)"/>
    <property type="match status" value="1"/>
</dbReference>
<dbReference type="FunFam" id="2.60.40.10:FF:000832">
    <property type="entry name" value="Platelet-derived growth factor receptor alpha"/>
    <property type="match status" value="1"/>
</dbReference>
<comment type="catalytic activity">
    <reaction evidence="20">
        <text>L-tyrosyl-[protein] + ATP = O-phospho-L-tyrosyl-[protein] + ADP + H(+)</text>
        <dbReference type="Rhea" id="RHEA:10596"/>
        <dbReference type="Rhea" id="RHEA-COMP:10136"/>
        <dbReference type="Rhea" id="RHEA-COMP:20101"/>
        <dbReference type="ChEBI" id="CHEBI:15378"/>
        <dbReference type="ChEBI" id="CHEBI:30616"/>
        <dbReference type="ChEBI" id="CHEBI:46858"/>
        <dbReference type="ChEBI" id="CHEBI:61978"/>
        <dbReference type="ChEBI" id="CHEBI:456216"/>
        <dbReference type="EC" id="2.7.10.1"/>
    </reaction>
</comment>
<dbReference type="EC" id="2.7.10.1" evidence="4"/>
<feature type="transmembrane region" description="Helical" evidence="27">
    <location>
        <begin position="534"/>
        <end position="558"/>
    </location>
</feature>
<organism evidence="30 31">
    <name type="scientific">Pavo cristatus</name>
    <name type="common">Indian peafowl</name>
    <name type="synonym">Blue peafowl</name>
    <dbReference type="NCBI Taxonomy" id="9049"/>
    <lineage>
        <taxon>Eukaryota</taxon>
        <taxon>Metazoa</taxon>
        <taxon>Chordata</taxon>
        <taxon>Craniata</taxon>
        <taxon>Vertebrata</taxon>
        <taxon>Euteleostomi</taxon>
        <taxon>Archelosauria</taxon>
        <taxon>Archosauria</taxon>
        <taxon>Dinosauria</taxon>
        <taxon>Saurischia</taxon>
        <taxon>Theropoda</taxon>
        <taxon>Coelurosauria</taxon>
        <taxon>Aves</taxon>
        <taxon>Neognathae</taxon>
        <taxon>Galloanserae</taxon>
        <taxon>Galliformes</taxon>
        <taxon>Phasianidae</taxon>
        <taxon>Phasianinae</taxon>
        <taxon>Pavo</taxon>
    </lineage>
</organism>
<evidence type="ECO:0000259" key="28">
    <source>
        <dbReference type="PROSITE" id="PS50011"/>
    </source>
</evidence>
<dbReference type="InterPro" id="IPR008266">
    <property type="entry name" value="Tyr_kinase_AS"/>
</dbReference>
<dbReference type="GO" id="GO:0005524">
    <property type="term" value="F:ATP binding"/>
    <property type="evidence" value="ECO:0007669"/>
    <property type="project" value="UniProtKB-UniRule"/>
</dbReference>
<feature type="region of interest" description="Disordered" evidence="26">
    <location>
        <begin position="980"/>
        <end position="1022"/>
    </location>
</feature>
<dbReference type="PROSITE" id="PS50835">
    <property type="entry name" value="IG_LIKE"/>
    <property type="match status" value="1"/>
</dbReference>
<keyword evidence="9 22" id="KW-0547">Nucleotide-binding</keyword>
<dbReference type="GO" id="GO:0005794">
    <property type="term" value="C:Golgi apparatus"/>
    <property type="evidence" value="ECO:0007669"/>
    <property type="project" value="UniProtKB-SubCell"/>
</dbReference>
<keyword evidence="14" id="KW-0418">Kinase</keyword>
<dbReference type="Pfam" id="PF25305">
    <property type="entry name" value="Ig_PDGFR_d4"/>
    <property type="match status" value="1"/>
</dbReference>
<keyword evidence="11 27" id="KW-1133">Transmembrane helix</keyword>
<dbReference type="PROSITE" id="PS00109">
    <property type="entry name" value="PROTEIN_KINASE_TYR"/>
    <property type="match status" value="1"/>
</dbReference>
<dbReference type="InterPro" id="IPR011009">
    <property type="entry name" value="Kinase-like_dom_sf"/>
</dbReference>
<evidence type="ECO:0000256" key="25">
    <source>
        <dbReference type="PROSITE-ProRule" id="PRU10141"/>
    </source>
</evidence>
<evidence type="ECO:0000256" key="22">
    <source>
        <dbReference type="PIRSR" id="PIRSR000615-2"/>
    </source>
</evidence>
<keyword evidence="10 22" id="KW-0067">ATP-binding</keyword>
<evidence type="ECO:0000256" key="21">
    <source>
        <dbReference type="PIRSR" id="PIRSR000615-1"/>
    </source>
</evidence>
<evidence type="ECO:0000256" key="18">
    <source>
        <dbReference type="ARBA" id="ARBA00023273"/>
    </source>
</evidence>
<dbReference type="CDD" id="cd05859">
    <property type="entry name" value="Ig4_PDGFR"/>
    <property type="match status" value="1"/>
</dbReference>
<keyword evidence="14" id="KW-0808">Transferase</keyword>
<dbReference type="FunFam" id="2.60.40.10:FF:000720">
    <property type="entry name" value="Platelet-derived growth factor receptor alpha"/>
    <property type="match status" value="1"/>
</dbReference>
<evidence type="ECO:0000259" key="29">
    <source>
        <dbReference type="PROSITE" id="PS50835"/>
    </source>
</evidence>
<dbReference type="InterPro" id="IPR003598">
    <property type="entry name" value="Ig_sub2"/>
</dbReference>
<dbReference type="Ensembl" id="ENSPSTT00000001448.1">
    <property type="protein sequence ID" value="ENSPSTP00000001371.1"/>
    <property type="gene ID" value="ENSPSTG00000001002.1"/>
</dbReference>
<keyword evidence="15" id="KW-1015">Disulfide bond</keyword>
<dbReference type="Pfam" id="PF21339">
    <property type="entry name" value="VEGFR-1-like_Ig-like"/>
    <property type="match status" value="1"/>
</dbReference>
<dbReference type="InterPro" id="IPR036179">
    <property type="entry name" value="Ig-like_dom_sf"/>
</dbReference>
<dbReference type="InterPro" id="IPR050122">
    <property type="entry name" value="RTK"/>
</dbReference>
<comment type="subcellular location">
    <subcellularLocation>
        <location evidence="2">Cell membrane</location>
        <topology evidence="2">Single-pass type I membrane protein</topology>
    </subcellularLocation>
    <subcellularLocation>
        <location evidence="1">Cell projection</location>
        <location evidence="1">Cilium</location>
    </subcellularLocation>
    <subcellularLocation>
        <location evidence="3">Golgi apparatus</location>
    </subcellularLocation>
</comment>
<dbReference type="PANTHER" id="PTHR24416">
    <property type="entry name" value="TYROSINE-PROTEIN KINASE RECEPTOR"/>
    <property type="match status" value="1"/>
</dbReference>
<evidence type="ECO:0000256" key="27">
    <source>
        <dbReference type="SAM" id="Phobius"/>
    </source>
</evidence>
<evidence type="ECO:0000256" key="4">
    <source>
        <dbReference type="ARBA" id="ARBA00011902"/>
    </source>
</evidence>
<feature type="binding site" evidence="23">
    <location>
        <position position="799"/>
    </location>
    <ligand>
        <name>Mg(2+)</name>
        <dbReference type="ChEBI" id="CHEBI:18420"/>
    </ligand>
</feature>
<dbReference type="FunFam" id="2.60.40.10:FF:000223">
    <property type="entry name" value="Platelet-derived growth factor receptor beta"/>
    <property type="match status" value="1"/>
</dbReference>
<sequence>MWETGFKERLGWAVCSCVLYLCLFPGPLLTLCQLPLPTIVPNRNEMVVQLNSNFTLKCSGDSEVSWQYPVTEGSHRIDIRHEENNSGLFVTVLEVGNASAAHTGMYVCYYNHTQVEDGEVEGKDIYIYVPDPDMPFVPSLPEDQFILVEEGDPTVIPCRTSDPSAEVTLVNSLDKPVYAFYDSKQGFVGNFLAGPYTCKTVVKGMEFKSDEFLIYILRATSQLPVEIEALKTVYKTGETIVVTCVVFDNEVVNLQWNYPGKVKEKGLIKLDDIKVPSQKLVYTLTIPDASVKDTGDYECTARHATKEVKENKKVVITVHDKGFIHLEPQFSSLEAVNLHEVKNFVVDVQAYPAPKMYWLKDNVTLIENLTEIVTSSNRVQETRFQSILKLIRAKEEDSGYYTLVAENEDEIKRYTFSLLIQVPALILDLVDDHQGSAGRQTVRCLAEGTPLPDVEWLVCKDIKKCSNDTSWTLLTNNISDIHVEAHLDEKNMVESQVTFQKVEETLAVRCVARNDLGAVTRELKLVAPTLRSELTVAAAVLVLLVIVIISLIVLVIIWKQKPRYEIRWRVIESISPDGHEYIYVDPMQLPYDSRWEFPRDGLVLGRILGSGAFGKVVEGTAYGLSRSQPVMKVAVKMLKRKSPSAELVVIHWVFKKHGGDLSDLRKPPSLIADTTAFFFFFYFSYVILSFENTGEYMDMKQADTTQYVPMLERKEGSKYSDIQRSVYDRPASYKKKSLSEVKNLLSDDSSEGLSLLDLLSFTYQVARGMEFLASKNCVHRDLAARNVLLAQGKIVKICDFGLARDIMHDSNYVSKGSTFLPVKWMAPESIFDNLYTTLSDVWSYGILLWEIFSLGGTPYPGMMVDSTFYNKIKSGYRMAKPDHATNEVYEIMVKCWNSEPEKRPSFYHLSEIVESLLPGEYKKSYEKIHLDFLKSDHPAVTRMRGDCDNAYIGVTYKNEDKLKDRESGFDEQRLSADSGYIIPLPDIDPVSEDELGKRNRHSSQTSEESAIETGSSSSTFIKREDETIEDIDMMDDIGIDSSDLVEDSFL</sequence>
<evidence type="ECO:0000256" key="14">
    <source>
        <dbReference type="ARBA" id="ARBA00023137"/>
    </source>
</evidence>
<evidence type="ECO:0000256" key="12">
    <source>
        <dbReference type="ARBA" id="ARBA00023034"/>
    </source>
</evidence>
<keyword evidence="17" id="KW-0325">Glycoprotein</keyword>
<dbReference type="Gene3D" id="3.30.200.20">
    <property type="entry name" value="Phosphorylase Kinase, domain 1"/>
    <property type="match status" value="1"/>
</dbReference>
<evidence type="ECO:0000256" key="13">
    <source>
        <dbReference type="ARBA" id="ARBA00023136"/>
    </source>
</evidence>
<dbReference type="FunFam" id="1.10.510.10:FF:001735">
    <property type="entry name" value="T0011027 isoform 1"/>
    <property type="match status" value="1"/>
</dbReference>
<evidence type="ECO:0000256" key="26">
    <source>
        <dbReference type="SAM" id="MobiDB-lite"/>
    </source>
</evidence>
<dbReference type="PROSITE" id="PS50011">
    <property type="entry name" value="PROTEIN_KINASE_DOM"/>
    <property type="match status" value="1"/>
</dbReference>
<dbReference type="PANTHER" id="PTHR24416:SF52">
    <property type="entry name" value="PLATELET-DERIVED GROWTH FACTOR RECEPTOR ALPHA"/>
    <property type="match status" value="1"/>
</dbReference>
<keyword evidence="5" id="KW-0597">Phosphoprotein</keyword>
<evidence type="ECO:0000256" key="6">
    <source>
        <dbReference type="ARBA" id="ARBA00022692"/>
    </source>
</evidence>
<evidence type="ECO:0000256" key="10">
    <source>
        <dbReference type="ARBA" id="ARBA00022840"/>
    </source>
</evidence>
<evidence type="ECO:0000256" key="17">
    <source>
        <dbReference type="ARBA" id="ARBA00023180"/>
    </source>
</evidence>
<dbReference type="GO" id="GO:0005018">
    <property type="term" value="F:platelet-derived growth factor alpha-receptor activity"/>
    <property type="evidence" value="ECO:0007669"/>
    <property type="project" value="TreeGrafter"/>
</dbReference>
<dbReference type="GO" id="GO:0048407">
    <property type="term" value="F:platelet-derived growth factor binding"/>
    <property type="evidence" value="ECO:0007669"/>
    <property type="project" value="TreeGrafter"/>
</dbReference>
<keyword evidence="23" id="KW-0460">Magnesium</keyword>
<dbReference type="GO" id="GO:0046872">
    <property type="term" value="F:metal ion binding"/>
    <property type="evidence" value="ECO:0007669"/>
    <property type="project" value="UniProtKB-KW"/>
</dbReference>
<keyword evidence="31" id="KW-1185">Reference proteome</keyword>
<reference evidence="30" key="1">
    <citation type="submission" date="2025-08" db="UniProtKB">
        <authorList>
            <consortium name="Ensembl"/>
        </authorList>
    </citation>
    <scope>IDENTIFICATION</scope>
</reference>
<feature type="binding site" evidence="22">
    <location>
        <begin position="609"/>
        <end position="616"/>
    </location>
    <ligand>
        <name>ATP</name>
        <dbReference type="ChEBI" id="CHEBI:30616"/>
    </ligand>
</feature>
<dbReference type="PIRSF" id="PIRSF000615">
    <property type="entry name" value="TyrPK_CSF1-R"/>
    <property type="match status" value="1"/>
</dbReference>
<keyword evidence="18" id="KW-0966">Cell projection</keyword>
<dbReference type="GO" id="GO:0048701">
    <property type="term" value="P:embryonic cranial skeleton morphogenesis"/>
    <property type="evidence" value="ECO:0007669"/>
    <property type="project" value="TreeGrafter"/>
</dbReference>
<dbReference type="InterPro" id="IPR013098">
    <property type="entry name" value="Ig_I-set"/>
</dbReference>
<dbReference type="SMART" id="SM00409">
    <property type="entry name" value="IG"/>
    <property type="match status" value="4"/>
</dbReference>
<reference evidence="30" key="2">
    <citation type="submission" date="2025-09" db="UniProtKB">
        <authorList>
            <consortium name="Ensembl"/>
        </authorList>
    </citation>
    <scope>IDENTIFICATION</scope>
</reference>
<feature type="domain" description="Ig-like" evidence="29">
    <location>
        <begin position="224"/>
        <end position="315"/>
    </location>
</feature>
<dbReference type="FunFam" id="2.60.40.10:FF:000725">
    <property type="entry name" value="Platelet-derived growth factor receptor alpha"/>
    <property type="match status" value="1"/>
</dbReference>
<dbReference type="Pfam" id="PF07679">
    <property type="entry name" value="I-set"/>
    <property type="match status" value="2"/>
</dbReference>
<evidence type="ECO:0000256" key="23">
    <source>
        <dbReference type="PIRSR" id="PIRSR000615-3"/>
    </source>
</evidence>
<evidence type="ECO:0000256" key="20">
    <source>
        <dbReference type="ARBA" id="ARBA00051243"/>
    </source>
</evidence>
<feature type="binding site" evidence="23">
    <location>
        <position position="581"/>
    </location>
    <ligand>
        <name>Mg(2+)</name>
        <dbReference type="ChEBI" id="CHEBI:18420"/>
    </ligand>
</feature>
<feature type="binding site" evidence="22 25">
    <location>
        <position position="636"/>
    </location>
    <ligand>
        <name>ATP</name>
        <dbReference type="ChEBI" id="CHEBI:30616"/>
    </ligand>
</feature>
<dbReference type="InterPro" id="IPR001245">
    <property type="entry name" value="Ser-Thr/Tyr_kinase_cat_dom"/>
</dbReference>
<keyword evidence="12" id="KW-0333">Golgi apparatus</keyword>
<dbReference type="InterPro" id="IPR000719">
    <property type="entry name" value="Prot_kinase_dom"/>
</dbReference>
<dbReference type="PRINTS" id="PR01832">
    <property type="entry name" value="VEGFRECEPTOR"/>
</dbReference>
<dbReference type="InterPro" id="IPR003599">
    <property type="entry name" value="Ig_sub"/>
</dbReference>
<dbReference type="InterPro" id="IPR007110">
    <property type="entry name" value="Ig-like_dom"/>
</dbReference>
<feature type="transmembrane region" description="Helical" evidence="27">
    <location>
        <begin position="670"/>
        <end position="690"/>
    </location>
</feature>
<dbReference type="FunFam" id="2.60.40.10:FF:000776">
    <property type="entry name" value="Platelet-derived growth factor receptor alpha"/>
    <property type="match status" value="1"/>
</dbReference>
<feature type="active site" description="Proton acceptor" evidence="21">
    <location>
        <position position="781"/>
    </location>
</feature>
<dbReference type="Gene3D" id="2.60.40.10">
    <property type="entry name" value="Immunoglobulins"/>
    <property type="match status" value="5"/>
</dbReference>
<evidence type="ECO:0000256" key="16">
    <source>
        <dbReference type="ARBA" id="ARBA00023170"/>
    </source>
</evidence>
<keyword evidence="23" id="KW-0479">Metal-binding</keyword>
<evidence type="ECO:0000256" key="24">
    <source>
        <dbReference type="PIRSR" id="PIRSR000615-4"/>
    </source>
</evidence>